<organism evidence="11 12">
    <name type="scientific">Sphingomonas sabuli</name>
    <dbReference type="NCBI Taxonomy" id="2764186"/>
    <lineage>
        <taxon>Bacteria</taxon>
        <taxon>Pseudomonadati</taxon>
        <taxon>Pseudomonadota</taxon>
        <taxon>Alphaproteobacteria</taxon>
        <taxon>Sphingomonadales</taxon>
        <taxon>Sphingomonadaceae</taxon>
        <taxon>Sphingomonas</taxon>
    </lineage>
</organism>
<dbReference type="Pfam" id="PF00854">
    <property type="entry name" value="PTR2"/>
    <property type="match status" value="2"/>
</dbReference>
<dbReference type="SUPFAM" id="SSF103473">
    <property type="entry name" value="MFS general substrate transporter"/>
    <property type="match status" value="1"/>
</dbReference>
<evidence type="ECO:0000259" key="10">
    <source>
        <dbReference type="PROSITE" id="PS50850"/>
    </source>
</evidence>
<keyword evidence="4 8" id="KW-0812">Transmembrane</keyword>
<reference evidence="11 12" key="1">
    <citation type="submission" date="2020-08" db="EMBL/GenBank/DDBJ databases">
        <title>Sphingomonas sp. sand1-3 16S ribosomal RNA gene Genome sequencing and assembly.</title>
        <authorList>
            <person name="Kang M."/>
        </authorList>
    </citation>
    <scope>NUCLEOTIDE SEQUENCE [LARGE SCALE GENOMIC DNA]</scope>
    <source>
        <strain evidence="12">sand1-3</strain>
    </source>
</reference>
<feature type="transmembrane region" description="Helical" evidence="9">
    <location>
        <begin position="323"/>
        <end position="342"/>
    </location>
</feature>
<protein>
    <submittedName>
        <fullName evidence="11">Peptide MFS transporter</fullName>
    </submittedName>
</protein>
<dbReference type="InterPro" id="IPR020846">
    <property type="entry name" value="MFS_dom"/>
</dbReference>
<feature type="transmembrane region" description="Helical" evidence="9">
    <location>
        <begin position="389"/>
        <end position="409"/>
    </location>
</feature>
<evidence type="ECO:0000313" key="11">
    <source>
        <dbReference type="EMBL" id="QNM81902.1"/>
    </source>
</evidence>
<gene>
    <name evidence="11" type="ORF">H8M03_07550</name>
</gene>
<evidence type="ECO:0000256" key="9">
    <source>
        <dbReference type="SAM" id="Phobius"/>
    </source>
</evidence>
<dbReference type="InterPro" id="IPR018456">
    <property type="entry name" value="PTR2_symporter_CS"/>
</dbReference>
<keyword evidence="6 9" id="KW-1133">Transmembrane helix</keyword>
<feature type="transmembrane region" description="Helical" evidence="9">
    <location>
        <begin position="51"/>
        <end position="72"/>
    </location>
</feature>
<dbReference type="PROSITE" id="PS01023">
    <property type="entry name" value="PTR2_2"/>
    <property type="match status" value="1"/>
</dbReference>
<dbReference type="InterPro" id="IPR005279">
    <property type="entry name" value="Dipep/tripep_permease"/>
</dbReference>
<feature type="transmembrane region" description="Helical" evidence="9">
    <location>
        <begin position="298"/>
        <end position="317"/>
    </location>
</feature>
<evidence type="ECO:0000256" key="3">
    <source>
        <dbReference type="ARBA" id="ARBA00022475"/>
    </source>
</evidence>
<feature type="transmembrane region" description="Helical" evidence="9">
    <location>
        <begin position="141"/>
        <end position="161"/>
    </location>
</feature>
<comment type="subcellular location">
    <subcellularLocation>
        <location evidence="1">Cell membrane</location>
        <topology evidence="1">Multi-pass membrane protein</topology>
    </subcellularLocation>
    <subcellularLocation>
        <location evidence="8">Membrane</location>
        <topology evidence="8">Multi-pass membrane protein</topology>
    </subcellularLocation>
</comment>
<keyword evidence="12" id="KW-1185">Reference proteome</keyword>
<sequence>MTTPSNWFGQPRGLTILFLTNMWEQFSYYGMRALLVYYMTTTLLFDQEKSSSIYGFYTAFAYFTPIIGGTIADRWLGKKRAVIIGATIMAAGHFMMAFEPAFYFALATIALGNGLFLPTLPAQINDLYHSGDPRRPWAYNVYYVGVNVGAFLAPLICGFLGETYGWHWGFGAAGVGMLTGLVIYLWGQRYLPPERRADAHPATPAPITHRGRNTFLLLLGIGLAVTVFRGAYEQIGNTFALWMRDDVDRVIGGIEIGAAMFFSLNPLLVMIMTPFLLARWKRQAERGTELSVMHKMATGALIVAASYLVVAAAEAVSGAGSAHWLWLLSFFLIFTLGELYILPNGLGIFARLAPPKLGASTVAAWYLAIFAGSLAAGQVGRLWSHVDHTSFFLLLAGIATAAAMLLFLLDRPTKAVLAAAADAGPDEDLTDVGIGLARQRHG</sequence>
<dbReference type="GO" id="GO:1904680">
    <property type="term" value="F:peptide transmembrane transporter activity"/>
    <property type="evidence" value="ECO:0007669"/>
    <property type="project" value="InterPro"/>
</dbReference>
<dbReference type="CDD" id="cd17346">
    <property type="entry name" value="MFS_DtpA_like"/>
    <property type="match status" value="1"/>
</dbReference>
<dbReference type="NCBIfam" id="TIGR00924">
    <property type="entry name" value="yjdL_sub1_fam"/>
    <property type="match status" value="1"/>
</dbReference>
<dbReference type="InterPro" id="IPR000109">
    <property type="entry name" value="POT_fam"/>
</dbReference>
<evidence type="ECO:0000256" key="8">
    <source>
        <dbReference type="RuleBase" id="RU003755"/>
    </source>
</evidence>
<evidence type="ECO:0000256" key="1">
    <source>
        <dbReference type="ARBA" id="ARBA00004651"/>
    </source>
</evidence>
<keyword evidence="5" id="KW-0571">Peptide transport</keyword>
<name>A0A7G9KZV3_9SPHN</name>
<evidence type="ECO:0000256" key="4">
    <source>
        <dbReference type="ARBA" id="ARBA00022692"/>
    </source>
</evidence>
<dbReference type="Gene3D" id="1.20.1250.20">
    <property type="entry name" value="MFS general substrate transporter like domains"/>
    <property type="match status" value="2"/>
</dbReference>
<dbReference type="KEGG" id="ssau:H8M03_07550"/>
<feature type="transmembrane region" description="Helical" evidence="9">
    <location>
        <begin position="102"/>
        <end position="120"/>
    </location>
</feature>
<dbReference type="GO" id="GO:0005886">
    <property type="term" value="C:plasma membrane"/>
    <property type="evidence" value="ECO:0007669"/>
    <property type="project" value="UniProtKB-SubCell"/>
</dbReference>
<feature type="transmembrane region" description="Helical" evidence="9">
    <location>
        <begin position="79"/>
        <end position="96"/>
    </location>
</feature>
<evidence type="ECO:0000256" key="5">
    <source>
        <dbReference type="ARBA" id="ARBA00022856"/>
    </source>
</evidence>
<feature type="transmembrane region" description="Helical" evidence="9">
    <location>
        <begin position="215"/>
        <end position="232"/>
    </location>
</feature>
<accession>A0A7G9KZV3</accession>
<keyword evidence="5" id="KW-0653">Protein transport</keyword>
<dbReference type="RefSeq" id="WP_187478858.1">
    <property type="nucleotide sequence ID" value="NZ_CP060697.1"/>
</dbReference>
<evidence type="ECO:0000256" key="6">
    <source>
        <dbReference type="ARBA" id="ARBA00022989"/>
    </source>
</evidence>
<keyword evidence="7 9" id="KW-0472">Membrane</keyword>
<dbReference type="PROSITE" id="PS50850">
    <property type="entry name" value="MFS"/>
    <property type="match status" value="1"/>
</dbReference>
<feature type="transmembrane region" description="Helical" evidence="9">
    <location>
        <begin position="167"/>
        <end position="186"/>
    </location>
</feature>
<dbReference type="PANTHER" id="PTHR23517">
    <property type="entry name" value="RESISTANCE PROTEIN MDTM, PUTATIVE-RELATED-RELATED"/>
    <property type="match status" value="1"/>
</dbReference>
<dbReference type="PANTHER" id="PTHR23517:SF15">
    <property type="entry name" value="PROTON-DEPENDENT OLIGOPEPTIDE FAMILY TRANSPORT PROTEIN"/>
    <property type="match status" value="1"/>
</dbReference>
<keyword evidence="3" id="KW-1003">Cell membrane</keyword>
<dbReference type="InterPro" id="IPR036259">
    <property type="entry name" value="MFS_trans_sf"/>
</dbReference>
<evidence type="ECO:0000313" key="12">
    <source>
        <dbReference type="Proteomes" id="UP000515861"/>
    </source>
</evidence>
<dbReference type="EMBL" id="CP060697">
    <property type="protein sequence ID" value="QNM81902.1"/>
    <property type="molecule type" value="Genomic_DNA"/>
</dbReference>
<proteinExistence type="inferred from homology"/>
<dbReference type="Proteomes" id="UP000515861">
    <property type="component" value="Chromosome"/>
</dbReference>
<dbReference type="GO" id="GO:0006857">
    <property type="term" value="P:oligopeptide transport"/>
    <property type="evidence" value="ECO:0007669"/>
    <property type="project" value="InterPro"/>
</dbReference>
<keyword evidence="2 8" id="KW-0813">Transport</keyword>
<evidence type="ECO:0000256" key="2">
    <source>
        <dbReference type="ARBA" id="ARBA00022448"/>
    </source>
</evidence>
<dbReference type="AlphaFoldDB" id="A0A7G9KZV3"/>
<feature type="transmembrane region" description="Helical" evidence="9">
    <location>
        <begin position="363"/>
        <end position="383"/>
    </location>
</feature>
<evidence type="ECO:0000256" key="7">
    <source>
        <dbReference type="ARBA" id="ARBA00023136"/>
    </source>
</evidence>
<feature type="transmembrane region" description="Helical" evidence="9">
    <location>
        <begin position="252"/>
        <end position="277"/>
    </location>
</feature>
<feature type="domain" description="Major facilitator superfamily (MFS) profile" evidence="10">
    <location>
        <begin position="13"/>
        <end position="414"/>
    </location>
</feature>
<dbReference type="InterPro" id="IPR050171">
    <property type="entry name" value="MFS_Transporters"/>
</dbReference>
<comment type="similarity">
    <text evidence="8">Belongs to the major facilitator superfamily. Proton-dependent oligopeptide transporter (POT/PTR) (TC 2.A.17) family.</text>
</comment>